<dbReference type="EMBL" id="BAAAHE010000030">
    <property type="protein sequence ID" value="GAA0628049.1"/>
    <property type="molecule type" value="Genomic_DNA"/>
</dbReference>
<dbReference type="InterPro" id="IPR045269">
    <property type="entry name" value="Atg1-like"/>
</dbReference>
<name>A0ABN1H3I7_9ACTN</name>
<dbReference type="SMART" id="SM00220">
    <property type="entry name" value="S_TKc"/>
    <property type="match status" value="1"/>
</dbReference>
<dbReference type="InterPro" id="IPR008271">
    <property type="entry name" value="Ser/Thr_kinase_AS"/>
</dbReference>
<gene>
    <name evidence="6" type="ORF">GCM10009547_34580</name>
</gene>
<dbReference type="Gene3D" id="3.30.200.20">
    <property type="entry name" value="Phosphorylase Kinase, domain 1"/>
    <property type="match status" value="1"/>
</dbReference>
<evidence type="ECO:0000256" key="2">
    <source>
        <dbReference type="ARBA" id="ARBA00022840"/>
    </source>
</evidence>
<dbReference type="PROSITE" id="PS00107">
    <property type="entry name" value="PROTEIN_KINASE_ATP"/>
    <property type="match status" value="1"/>
</dbReference>
<keyword evidence="7" id="KW-1185">Reference proteome</keyword>
<dbReference type="PROSITE" id="PS00108">
    <property type="entry name" value="PROTEIN_KINASE_ST"/>
    <property type="match status" value="1"/>
</dbReference>
<evidence type="ECO:0000313" key="7">
    <source>
        <dbReference type="Proteomes" id="UP001500957"/>
    </source>
</evidence>
<reference evidence="6 7" key="1">
    <citation type="journal article" date="2019" name="Int. J. Syst. Evol. Microbiol.">
        <title>The Global Catalogue of Microorganisms (GCM) 10K type strain sequencing project: providing services to taxonomists for standard genome sequencing and annotation.</title>
        <authorList>
            <consortium name="The Broad Institute Genomics Platform"/>
            <consortium name="The Broad Institute Genome Sequencing Center for Infectious Disease"/>
            <person name="Wu L."/>
            <person name="Ma J."/>
        </authorList>
    </citation>
    <scope>NUCLEOTIDE SEQUENCE [LARGE SCALE GENOMIC DNA]</scope>
    <source>
        <strain evidence="6 7">JCM 10671</strain>
    </source>
</reference>
<keyword evidence="4" id="KW-1133">Transmembrane helix</keyword>
<evidence type="ECO:0000256" key="4">
    <source>
        <dbReference type="SAM" id="Phobius"/>
    </source>
</evidence>
<organism evidence="6 7">
    <name type="scientific">Sporichthya brevicatena</name>
    <dbReference type="NCBI Taxonomy" id="171442"/>
    <lineage>
        <taxon>Bacteria</taxon>
        <taxon>Bacillati</taxon>
        <taxon>Actinomycetota</taxon>
        <taxon>Actinomycetes</taxon>
        <taxon>Sporichthyales</taxon>
        <taxon>Sporichthyaceae</taxon>
        <taxon>Sporichthya</taxon>
    </lineage>
</organism>
<accession>A0ABN1H3I7</accession>
<dbReference type="SUPFAM" id="SSF56112">
    <property type="entry name" value="Protein kinase-like (PK-like)"/>
    <property type="match status" value="1"/>
</dbReference>
<dbReference type="InterPro" id="IPR000719">
    <property type="entry name" value="Prot_kinase_dom"/>
</dbReference>
<feature type="binding site" evidence="3">
    <location>
        <position position="39"/>
    </location>
    <ligand>
        <name>ATP</name>
        <dbReference type="ChEBI" id="CHEBI:30616"/>
    </ligand>
</feature>
<dbReference type="RefSeq" id="WP_344607014.1">
    <property type="nucleotide sequence ID" value="NZ_BAAAHE010000030.1"/>
</dbReference>
<keyword evidence="4" id="KW-0472">Membrane</keyword>
<keyword evidence="4" id="KW-0812">Transmembrane</keyword>
<evidence type="ECO:0000259" key="5">
    <source>
        <dbReference type="PROSITE" id="PS50011"/>
    </source>
</evidence>
<keyword evidence="1 3" id="KW-0547">Nucleotide-binding</keyword>
<dbReference type="InterPro" id="IPR011009">
    <property type="entry name" value="Kinase-like_dom_sf"/>
</dbReference>
<evidence type="ECO:0000256" key="1">
    <source>
        <dbReference type="ARBA" id="ARBA00022741"/>
    </source>
</evidence>
<dbReference type="InterPro" id="IPR017441">
    <property type="entry name" value="Protein_kinase_ATP_BS"/>
</dbReference>
<dbReference type="PROSITE" id="PS50011">
    <property type="entry name" value="PROTEIN_KINASE_DOM"/>
    <property type="match status" value="1"/>
</dbReference>
<proteinExistence type="predicted"/>
<feature type="transmembrane region" description="Helical" evidence="4">
    <location>
        <begin position="286"/>
        <end position="310"/>
    </location>
</feature>
<protein>
    <recommendedName>
        <fullName evidence="5">Protein kinase domain-containing protein</fullName>
    </recommendedName>
</protein>
<evidence type="ECO:0000313" key="6">
    <source>
        <dbReference type="EMBL" id="GAA0628049.1"/>
    </source>
</evidence>
<dbReference type="PANTHER" id="PTHR24348:SF71">
    <property type="entry name" value="PROTEIN KINASE DOMAIN-CONTAINING PROTEIN"/>
    <property type="match status" value="1"/>
</dbReference>
<dbReference type="CDD" id="cd14014">
    <property type="entry name" value="STKc_PknB_like"/>
    <property type="match status" value="1"/>
</dbReference>
<dbReference type="Proteomes" id="UP001500957">
    <property type="component" value="Unassembled WGS sequence"/>
</dbReference>
<sequence length="311" mass="32929">MQSIKRVGRYRLVRVIGSGAFATVWLGDDPALEVPVAVKVLADNWVNNADVVERFLAEARMLRRIDDPRVVRVFDVGVSEAEARPYFVMEYVPGGTLADRIGTLSPADALIFGVATAEAVQVLHDAGVVHRDLKPSNLLLDDRVTPPRLIVSDLGSAKLLAEASGITVTTGTPSYMAPEQINQSAGFDARADVYAVAAVTYHLLAGEPPFSHRTAASVVHRAPDSRPVPVAAQVGRPAALDSLLARALSWDPAARPASATEFARGLSRFVPEGADGPEPTAPARELPGAVVVAGCVLLAALCFLLTYLVLA</sequence>
<feature type="domain" description="Protein kinase" evidence="5">
    <location>
        <begin position="10"/>
        <end position="270"/>
    </location>
</feature>
<evidence type="ECO:0000256" key="3">
    <source>
        <dbReference type="PROSITE-ProRule" id="PRU10141"/>
    </source>
</evidence>
<keyword evidence="2 3" id="KW-0067">ATP-binding</keyword>
<dbReference type="Gene3D" id="1.10.510.10">
    <property type="entry name" value="Transferase(Phosphotransferase) domain 1"/>
    <property type="match status" value="1"/>
</dbReference>
<dbReference type="PANTHER" id="PTHR24348">
    <property type="entry name" value="SERINE/THREONINE-PROTEIN KINASE UNC-51-RELATED"/>
    <property type="match status" value="1"/>
</dbReference>
<dbReference type="Pfam" id="PF00069">
    <property type="entry name" value="Pkinase"/>
    <property type="match status" value="1"/>
</dbReference>
<comment type="caution">
    <text evidence="6">The sequence shown here is derived from an EMBL/GenBank/DDBJ whole genome shotgun (WGS) entry which is preliminary data.</text>
</comment>